<dbReference type="EMBL" id="JAJBMB010000001">
    <property type="protein sequence ID" value="MCB5444935.1"/>
    <property type="molecule type" value="Genomic_DNA"/>
</dbReference>
<keyword evidence="4" id="KW-1185">Reference proteome</keyword>
<dbReference type="AlphaFoldDB" id="A0A6N3FPI1"/>
<dbReference type="RefSeq" id="WP_022072408.1">
    <property type="nucleotide sequence ID" value="NZ_BAABXU010000001.1"/>
</dbReference>
<organism evidence="3">
    <name type="scientific">Intestinibacter bartlettii</name>
    <dbReference type="NCBI Taxonomy" id="261299"/>
    <lineage>
        <taxon>Bacteria</taxon>
        <taxon>Bacillati</taxon>
        <taxon>Bacillota</taxon>
        <taxon>Clostridia</taxon>
        <taxon>Peptostreptococcales</taxon>
        <taxon>Peptostreptococcaceae</taxon>
        <taxon>Intestinibacter</taxon>
    </lineage>
</organism>
<dbReference type="NCBIfam" id="TIGR01383">
    <property type="entry name" value="not_thiJ"/>
    <property type="match status" value="1"/>
</dbReference>
<gene>
    <name evidence="3" type="primary">yajL</name>
    <name evidence="3" type="ORF">IBLFYP30_00502</name>
    <name evidence="2" type="ORF">LIP50_01815</name>
</gene>
<dbReference type="InterPro" id="IPR006287">
    <property type="entry name" value="DJ-1"/>
</dbReference>
<reference evidence="2 4" key="2">
    <citation type="submission" date="2021-10" db="EMBL/GenBank/DDBJ databases">
        <title>Collection of gut derived symbiotic bacterial strains cultured from healthy donors.</title>
        <authorList>
            <person name="Lin H."/>
            <person name="Littmann E."/>
            <person name="Claire K."/>
            <person name="Pamer E."/>
        </authorList>
    </citation>
    <scope>NUCLEOTIDE SEQUENCE [LARGE SCALE GENOMIC DNA]</scope>
    <source>
        <strain evidence="2 4">MSK.17.68</strain>
    </source>
</reference>
<dbReference type="Pfam" id="PF01965">
    <property type="entry name" value="DJ-1_PfpI"/>
    <property type="match status" value="1"/>
</dbReference>
<name>A0A6N3FPI1_9FIRM</name>
<reference evidence="3" key="1">
    <citation type="submission" date="2019-11" db="EMBL/GenBank/DDBJ databases">
        <authorList>
            <person name="Feng L."/>
        </authorList>
    </citation>
    <scope>NUCLEOTIDE SEQUENCE</scope>
    <source>
        <strain evidence="3">IbartlettiiLFYP30</strain>
    </source>
</reference>
<dbReference type="InterPro" id="IPR050325">
    <property type="entry name" value="Prot/Nucl_acid_deglycase"/>
</dbReference>
<dbReference type="Proteomes" id="UP001299409">
    <property type="component" value="Unassembled WGS sequence"/>
</dbReference>
<dbReference type="InterPro" id="IPR029062">
    <property type="entry name" value="Class_I_gatase-like"/>
</dbReference>
<dbReference type="Gene3D" id="3.40.50.880">
    <property type="match status" value="1"/>
</dbReference>
<evidence type="ECO:0000259" key="1">
    <source>
        <dbReference type="Pfam" id="PF01965"/>
    </source>
</evidence>
<dbReference type="SUPFAM" id="SSF52317">
    <property type="entry name" value="Class I glutamine amidotransferase-like"/>
    <property type="match status" value="1"/>
</dbReference>
<evidence type="ECO:0000313" key="4">
    <source>
        <dbReference type="Proteomes" id="UP001299409"/>
    </source>
</evidence>
<feature type="domain" description="DJ-1/PfpI" evidence="1">
    <location>
        <begin position="2"/>
        <end position="164"/>
    </location>
</feature>
<sequence length="188" mass="21044">MKKVLVFLADGFEEIEALSVVDVLRRASLKCDLCSIKDEFVRGTHNIIIQSDCIIDNIDQDEYDAIVLPGGLPGADNLLDKRVKDIAIKFNDEGKIVAAICAAPQTLEQFGILDDKKCTSYPGFIKGREKVNYLEDQIVVVDKNIITSRGPATALEFAFKILEELGYKDKAEEIKKDMLVDFYLDHSK</sequence>
<evidence type="ECO:0000313" key="2">
    <source>
        <dbReference type="EMBL" id="MCB5444935.1"/>
    </source>
</evidence>
<proteinExistence type="predicted"/>
<dbReference type="GO" id="GO:0005737">
    <property type="term" value="C:cytoplasm"/>
    <property type="evidence" value="ECO:0007669"/>
    <property type="project" value="TreeGrafter"/>
</dbReference>
<evidence type="ECO:0000313" key="3">
    <source>
        <dbReference type="EMBL" id="VYU53855.1"/>
    </source>
</evidence>
<dbReference type="InterPro" id="IPR002818">
    <property type="entry name" value="DJ-1/PfpI"/>
</dbReference>
<protein>
    <submittedName>
        <fullName evidence="3">Chaperone protein YajL</fullName>
    </submittedName>
    <submittedName>
        <fullName evidence="2">DJ-1/PfpI family protein</fullName>
    </submittedName>
</protein>
<dbReference type="CDD" id="cd03135">
    <property type="entry name" value="GATase1_DJ-1"/>
    <property type="match status" value="1"/>
</dbReference>
<dbReference type="PANTHER" id="PTHR48094">
    <property type="entry name" value="PROTEIN/NUCLEIC ACID DEGLYCASE DJ-1-RELATED"/>
    <property type="match status" value="1"/>
</dbReference>
<dbReference type="PANTHER" id="PTHR48094:SF12">
    <property type="entry name" value="PARKINSON DISEASE PROTEIN 7 HOMOLOG"/>
    <property type="match status" value="1"/>
</dbReference>
<accession>A0A6N3FPI1</accession>
<dbReference type="EMBL" id="CACRUE010000045">
    <property type="protein sequence ID" value="VYU53855.1"/>
    <property type="molecule type" value="Genomic_DNA"/>
</dbReference>